<evidence type="ECO:0000313" key="3">
    <source>
        <dbReference type="Proteomes" id="UP001153269"/>
    </source>
</evidence>
<name>A0A9N7TSC5_PLEPL</name>
<reference evidence="2" key="1">
    <citation type="submission" date="2020-03" db="EMBL/GenBank/DDBJ databases">
        <authorList>
            <person name="Weist P."/>
        </authorList>
    </citation>
    <scope>NUCLEOTIDE SEQUENCE</scope>
</reference>
<keyword evidence="3" id="KW-1185">Reference proteome</keyword>
<comment type="caution">
    <text evidence="2">The sequence shown here is derived from an EMBL/GenBank/DDBJ whole genome shotgun (WGS) entry which is preliminary data.</text>
</comment>
<evidence type="ECO:0000256" key="1">
    <source>
        <dbReference type="SAM" id="MobiDB-lite"/>
    </source>
</evidence>
<dbReference type="AlphaFoldDB" id="A0A9N7TSC5"/>
<organism evidence="2 3">
    <name type="scientific">Pleuronectes platessa</name>
    <name type="common">European plaice</name>
    <dbReference type="NCBI Taxonomy" id="8262"/>
    <lineage>
        <taxon>Eukaryota</taxon>
        <taxon>Metazoa</taxon>
        <taxon>Chordata</taxon>
        <taxon>Craniata</taxon>
        <taxon>Vertebrata</taxon>
        <taxon>Euteleostomi</taxon>
        <taxon>Actinopterygii</taxon>
        <taxon>Neopterygii</taxon>
        <taxon>Teleostei</taxon>
        <taxon>Neoteleostei</taxon>
        <taxon>Acanthomorphata</taxon>
        <taxon>Carangaria</taxon>
        <taxon>Pleuronectiformes</taxon>
        <taxon>Pleuronectoidei</taxon>
        <taxon>Pleuronectidae</taxon>
        <taxon>Pleuronectes</taxon>
    </lineage>
</organism>
<feature type="region of interest" description="Disordered" evidence="1">
    <location>
        <begin position="1"/>
        <end position="93"/>
    </location>
</feature>
<protein>
    <submittedName>
        <fullName evidence="2">Uncharacterized protein</fullName>
    </submittedName>
</protein>
<feature type="compositionally biased region" description="Polar residues" evidence="1">
    <location>
        <begin position="56"/>
        <end position="73"/>
    </location>
</feature>
<accession>A0A9N7TSC5</accession>
<gene>
    <name evidence="2" type="ORF">PLEPLA_LOCUS5323</name>
</gene>
<dbReference type="EMBL" id="CADEAL010000269">
    <property type="protein sequence ID" value="CAB1417518.1"/>
    <property type="molecule type" value="Genomic_DNA"/>
</dbReference>
<feature type="compositionally biased region" description="Basic and acidic residues" evidence="1">
    <location>
        <begin position="24"/>
        <end position="55"/>
    </location>
</feature>
<proteinExistence type="predicted"/>
<dbReference type="Proteomes" id="UP001153269">
    <property type="component" value="Unassembled WGS sequence"/>
</dbReference>
<evidence type="ECO:0000313" key="2">
    <source>
        <dbReference type="EMBL" id="CAB1417518.1"/>
    </source>
</evidence>
<sequence>MSGARQAKIGTDTLCHLQPPHHPAPTDRHDPAHNTPHHSSDRTHPSPTTTDRDDTMATNCHTTTARLLSSPSVHDNDYPPTIPTTDPVYLADNPRKSTKFSRLKKEGSHYARTFVKSASAAAY</sequence>